<evidence type="ECO:0000256" key="7">
    <source>
        <dbReference type="ARBA" id="ARBA00023211"/>
    </source>
</evidence>
<sequence>MNFLSILLIAIGLAMDAFAVSITCGLTLKKLKIKHAFIIALSFGFFQGAMPIIGWLAGVGFRGYISNIDHWIAFGLLVAIGGKMIYESFKLESSVENRELSWTFLLFLSIATSIDAFAVGLSFSFLKVEIITPSCIIGVVTFILSMIGVVIGKKVGHLFERKIEIFGGIILILIGFKILLTHLYQNI</sequence>
<evidence type="ECO:0000313" key="9">
    <source>
        <dbReference type="EMBL" id="KHE93469.1"/>
    </source>
</evidence>
<dbReference type="InterPro" id="IPR003810">
    <property type="entry name" value="Mntp/YtaF"/>
</dbReference>
<keyword evidence="7 8" id="KW-0464">Manganese</keyword>
<evidence type="ECO:0000256" key="1">
    <source>
        <dbReference type="ARBA" id="ARBA00022448"/>
    </source>
</evidence>
<feature type="transmembrane region" description="Helical" evidence="8">
    <location>
        <begin position="35"/>
        <end position="58"/>
    </location>
</feature>
<dbReference type="HAMAP" id="MF_01521">
    <property type="entry name" value="MntP_pump"/>
    <property type="match status" value="1"/>
</dbReference>
<dbReference type="GO" id="GO:0005384">
    <property type="term" value="F:manganese ion transmembrane transporter activity"/>
    <property type="evidence" value="ECO:0007669"/>
    <property type="project" value="UniProtKB-UniRule"/>
</dbReference>
<dbReference type="GO" id="GO:0005886">
    <property type="term" value="C:plasma membrane"/>
    <property type="evidence" value="ECO:0007669"/>
    <property type="project" value="UniProtKB-SubCell"/>
</dbReference>
<dbReference type="eggNOG" id="COG1971">
    <property type="taxonomic scope" value="Bacteria"/>
</dbReference>
<evidence type="ECO:0000256" key="6">
    <source>
        <dbReference type="ARBA" id="ARBA00023136"/>
    </source>
</evidence>
<feature type="transmembrane region" description="Helical" evidence="8">
    <location>
        <begin position="163"/>
        <end position="184"/>
    </location>
</feature>
<evidence type="ECO:0000256" key="2">
    <source>
        <dbReference type="ARBA" id="ARBA00022475"/>
    </source>
</evidence>
<dbReference type="Proteomes" id="UP000030652">
    <property type="component" value="Unassembled WGS sequence"/>
</dbReference>
<feature type="transmembrane region" description="Helical" evidence="8">
    <location>
        <begin position="70"/>
        <end position="89"/>
    </location>
</feature>
<comment type="function">
    <text evidence="8">Probably functions as a manganese efflux pump.</text>
</comment>
<name>A0A0B0ELI5_9BACT</name>
<evidence type="ECO:0000256" key="3">
    <source>
        <dbReference type="ARBA" id="ARBA00022692"/>
    </source>
</evidence>
<evidence type="ECO:0000256" key="5">
    <source>
        <dbReference type="ARBA" id="ARBA00023065"/>
    </source>
</evidence>
<feature type="transmembrane region" description="Helical" evidence="8">
    <location>
        <begin position="101"/>
        <end position="124"/>
    </location>
</feature>
<dbReference type="Pfam" id="PF02659">
    <property type="entry name" value="Mntp"/>
    <property type="match status" value="1"/>
</dbReference>
<keyword evidence="5 8" id="KW-0406">Ion transport</keyword>
<feature type="transmembrane region" description="Helical" evidence="8">
    <location>
        <begin position="6"/>
        <end position="28"/>
    </location>
</feature>
<dbReference type="PANTHER" id="PTHR35529">
    <property type="entry name" value="MANGANESE EFFLUX PUMP MNTP-RELATED"/>
    <property type="match status" value="1"/>
</dbReference>
<keyword evidence="4 8" id="KW-1133">Transmembrane helix</keyword>
<reference evidence="9 10" key="1">
    <citation type="submission" date="2014-10" db="EMBL/GenBank/DDBJ databases">
        <title>Draft genome of anammox bacterium scalindua brodae, obtained using differential coverage binning of sequence data from two enrichment reactors.</title>
        <authorList>
            <person name="Speth D.R."/>
            <person name="Russ L."/>
            <person name="Kartal B."/>
            <person name="Op den Camp H.J."/>
            <person name="Dutilh B.E."/>
            <person name="Jetten M.S."/>
        </authorList>
    </citation>
    <scope>NUCLEOTIDE SEQUENCE [LARGE SCALE GENOMIC DNA]</scope>
    <source>
        <strain evidence="9">RU1</strain>
    </source>
</reference>
<dbReference type="PATRIC" id="fig|237368.3.peg.827"/>
<dbReference type="EMBL" id="JRYO01000056">
    <property type="protein sequence ID" value="KHE93469.1"/>
    <property type="molecule type" value="Genomic_DNA"/>
</dbReference>
<feature type="transmembrane region" description="Helical" evidence="8">
    <location>
        <begin position="130"/>
        <end position="151"/>
    </location>
</feature>
<comment type="caution">
    <text evidence="9">The sequence shown here is derived from an EMBL/GenBank/DDBJ whole genome shotgun (WGS) entry which is preliminary data.</text>
</comment>
<accession>A0A0B0ELI5</accession>
<gene>
    <name evidence="8 9" type="primary">mntP</name>
    <name evidence="9" type="ORF">SCABRO_00764</name>
</gene>
<comment type="similarity">
    <text evidence="8">Belongs to the MntP (TC 9.B.29) family.</text>
</comment>
<dbReference type="AlphaFoldDB" id="A0A0B0ELI5"/>
<organism evidence="9 10">
    <name type="scientific">Candidatus Scalindua brodae</name>
    <dbReference type="NCBI Taxonomy" id="237368"/>
    <lineage>
        <taxon>Bacteria</taxon>
        <taxon>Pseudomonadati</taxon>
        <taxon>Planctomycetota</taxon>
        <taxon>Candidatus Brocadiia</taxon>
        <taxon>Candidatus Brocadiales</taxon>
        <taxon>Candidatus Scalinduaceae</taxon>
        <taxon>Candidatus Scalindua</taxon>
    </lineage>
</organism>
<keyword evidence="1 8" id="KW-0813">Transport</keyword>
<protein>
    <recommendedName>
        <fullName evidence="8">Putative manganese efflux pump MntP</fullName>
    </recommendedName>
</protein>
<keyword evidence="6 8" id="KW-0472">Membrane</keyword>
<dbReference type="InterPro" id="IPR022929">
    <property type="entry name" value="Put_MntP"/>
</dbReference>
<proteinExistence type="inferred from homology"/>
<evidence type="ECO:0000256" key="4">
    <source>
        <dbReference type="ARBA" id="ARBA00022989"/>
    </source>
</evidence>
<keyword evidence="3 8" id="KW-0812">Transmembrane</keyword>
<keyword evidence="2 8" id="KW-1003">Cell membrane</keyword>
<dbReference type="PANTHER" id="PTHR35529:SF1">
    <property type="entry name" value="MANGANESE EFFLUX PUMP MNTP-RELATED"/>
    <property type="match status" value="1"/>
</dbReference>
<evidence type="ECO:0000256" key="8">
    <source>
        <dbReference type="HAMAP-Rule" id="MF_01521"/>
    </source>
</evidence>
<comment type="subcellular location">
    <subcellularLocation>
        <location evidence="8">Cell membrane</location>
        <topology evidence="8">Multi-pass membrane protein</topology>
    </subcellularLocation>
</comment>
<evidence type="ECO:0000313" key="10">
    <source>
        <dbReference type="Proteomes" id="UP000030652"/>
    </source>
</evidence>